<reference evidence="2 3" key="1">
    <citation type="submission" date="2017-04" db="EMBL/GenBank/DDBJ databases">
        <title>Complete genome sequence of Flavobacterium kingsejong AJ004.</title>
        <authorList>
            <person name="Lee P.C."/>
        </authorList>
    </citation>
    <scope>NUCLEOTIDE SEQUENCE [LARGE SCALE GENOMIC DNA]</scope>
    <source>
        <strain evidence="2 3">AJ004</strain>
    </source>
</reference>
<sequence>MIRKSLCLLAFGALILTASCKDNAASKIDETNLKASEEREAQSGKFPVVEFAEKEHDFGTINEGDKVETVFKVKNIGDADLLIIDAKGSCGCTVPEFQKTPIKPGETTDMKVSFDSNGKPGQQQKSVTLTTNTASGTEQVIIKATVTPKAGGIGVATPAASNTTK</sequence>
<evidence type="ECO:0000313" key="2">
    <source>
        <dbReference type="EMBL" id="AWG25740.1"/>
    </source>
</evidence>
<gene>
    <name evidence="2" type="ORF">FK004_11180</name>
</gene>
<organism evidence="2 3">
    <name type="scientific">Flavobacterium kingsejongi</name>
    <dbReference type="NCBI Taxonomy" id="1678728"/>
    <lineage>
        <taxon>Bacteria</taxon>
        <taxon>Pseudomonadati</taxon>
        <taxon>Bacteroidota</taxon>
        <taxon>Flavobacteriia</taxon>
        <taxon>Flavobacteriales</taxon>
        <taxon>Flavobacteriaceae</taxon>
        <taxon>Flavobacterium</taxon>
    </lineage>
</organism>
<dbReference type="OrthoDB" id="826619at2"/>
<dbReference type="Gene3D" id="2.60.40.10">
    <property type="entry name" value="Immunoglobulins"/>
    <property type="match status" value="1"/>
</dbReference>
<name>A0A2S1LPQ9_9FLAO</name>
<dbReference type="PANTHER" id="PTHR37833:SF1">
    <property type="entry name" value="SIGNAL PEPTIDE PROTEIN"/>
    <property type="match status" value="1"/>
</dbReference>
<dbReference type="InterPro" id="IPR011467">
    <property type="entry name" value="DUF1573"/>
</dbReference>
<keyword evidence="3" id="KW-1185">Reference proteome</keyword>
<dbReference type="RefSeq" id="WP_108737312.1">
    <property type="nucleotide sequence ID" value="NZ_CP020919.1"/>
</dbReference>
<proteinExistence type="predicted"/>
<evidence type="ECO:0000313" key="3">
    <source>
        <dbReference type="Proteomes" id="UP000244677"/>
    </source>
</evidence>
<dbReference type="Proteomes" id="UP000244677">
    <property type="component" value="Chromosome"/>
</dbReference>
<dbReference type="EMBL" id="CP020919">
    <property type="protein sequence ID" value="AWG25740.1"/>
    <property type="molecule type" value="Genomic_DNA"/>
</dbReference>
<accession>A0A2S1LPQ9</accession>
<protein>
    <recommendedName>
        <fullName evidence="4">DUF1573 domain-containing protein</fullName>
    </recommendedName>
</protein>
<evidence type="ECO:0000256" key="1">
    <source>
        <dbReference type="SAM" id="SignalP"/>
    </source>
</evidence>
<feature type="signal peptide" evidence="1">
    <location>
        <begin position="1"/>
        <end position="24"/>
    </location>
</feature>
<dbReference type="PROSITE" id="PS51257">
    <property type="entry name" value="PROKAR_LIPOPROTEIN"/>
    <property type="match status" value="1"/>
</dbReference>
<dbReference type="PANTHER" id="PTHR37833">
    <property type="entry name" value="LIPOPROTEIN-RELATED"/>
    <property type="match status" value="1"/>
</dbReference>
<keyword evidence="1" id="KW-0732">Signal</keyword>
<feature type="chain" id="PRO_5015713892" description="DUF1573 domain-containing protein" evidence="1">
    <location>
        <begin position="25"/>
        <end position="165"/>
    </location>
</feature>
<dbReference type="InterPro" id="IPR013783">
    <property type="entry name" value="Ig-like_fold"/>
</dbReference>
<dbReference type="AlphaFoldDB" id="A0A2S1LPQ9"/>
<evidence type="ECO:0008006" key="4">
    <source>
        <dbReference type="Google" id="ProtNLM"/>
    </source>
</evidence>
<dbReference type="Pfam" id="PF07610">
    <property type="entry name" value="DUF1573"/>
    <property type="match status" value="1"/>
</dbReference>
<dbReference type="KEGG" id="fki:FK004_11180"/>